<protein>
    <submittedName>
        <fullName evidence="1">Uncharacterized protein</fullName>
    </submittedName>
</protein>
<sequence>MLLYSKFVNAAINNLHGYVHLLLIIPSELLMKIRKLLKTLKEHIKKDIQLQKVAEMPVTESRIRLT</sequence>
<comment type="caution">
    <text evidence="1">The sequence shown here is derived from an EMBL/GenBank/DDBJ whole genome shotgun (WGS) entry which is preliminary data.</text>
</comment>
<gene>
    <name evidence="1" type="ORF">T07_5411</name>
</gene>
<dbReference type="Proteomes" id="UP000054630">
    <property type="component" value="Unassembled WGS sequence"/>
</dbReference>
<reference evidence="1 2" key="1">
    <citation type="submission" date="2015-01" db="EMBL/GenBank/DDBJ databases">
        <title>Evolution of Trichinella species and genotypes.</title>
        <authorList>
            <person name="Korhonen P.K."/>
            <person name="Edoardo P."/>
            <person name="Giuseppe L.R."/>
            <person name="Gasser R.B."/>
        </authorList>
    </citation>
    <scope>NUCLEOTIDE SEQUENCE [LARGE SCALE GENOMIC DNA]</scope>
    <source>
        <strain evidence="1">ISS37</strain>
    </source>
</reference>
<name>A0A0V0S6Y8_9BILA</name>
<dbReference type="EMBL" id="JYDL01000032">
    <property type="protein sequence ID" value="KRX22298.1"/>
    <property type="molecule type" value="Genomic_DNA"/>
</dbReference>
<evidence type="ECO:0000313" key="1">
    <source>
        <dbReference type="EMBL" id="KRX22298.1"/>
    </source>
</evidence>
<proteinExistence type="predicted"/>
<dbReference type="AlphaFoldDB" id="A0A0V0S6Y8"/>
<organism evidence="1 2">
    <name type="scientific">Trichinella nelsoni</name>
    <dbReference type="NCBI Taxonomy" id="6336"/>
    <lineage>
        <taxon>Eukaryota</taxon>
        <taxon>Metazoa</taxon>
        <taxon>Ecdysozoa</taxon>
        <taxon>Nematoda</taxon>
        <taxon>Enoplea</taxon>
        <taxon>Dorylaimia</taxon>
        <taxon>Trichinellida</taxon>
        <taxon>Trichinellidae</taxon>
        <taxon>Trichinella</taxon>
    </lineage>
</organism>
<keyword evidence="2" id="KW-1185">Reference proteome</keyword>
<accession>A0A0V0S6Y8</accession>
<evidence type="ECO:0000313" key="2">
    <source>
        <dbReference type="Proteomes" id="UP000054630"/>
    </source>
</evidence>